<name>A0A432W5J7_9GAMM</name>
<proteinExistence type="predicted"/>
<sequence>MKSRGQVLVEFLIAAPVLAMLILWAFPYLHNELQLKFSGQQLAQLSLAQAHWRQSNNLEMLDLDFLQTEMSLPLADDKQRLFNRSADYSFARALAPVGLLLQNQSGLAMRSDNLWQVALSTEDTVWMSYYRLADDWSPSHPEQLNSRPQALLGSSLLNNSLMHNVQRVFGVLPVARELRPNQLIFGYVDNHAVPEQALCTTQECSE</sequence>
<comment type="caution">
    <text evidence="2">The sequence shown here is derived from an EMBL/GenBank/DDBJ whole genome shotgun (WGS) entry which is preliminary data.</text>
</comment>
<dbReference type="RefSeq" id="WP_126802041.1">
    <property type="nucleotide sequence ID" value="NZ_PIPL01000001.1"/>
</dbReference>
<reference evidence="2 3" key="1">
    <citation type="journal article" date="2011" name="Front. Microbiol.">
        <title>Genomic signatures of strain selection and enhancement in Bacillus atrophaeus var. globigii, a historical biowarfare simulant.</title>
        <authorList>
            <person name="Gibbons H.S."/>
            <person name="Broomall S.M."/>
            <person name="McNew L.A."/>
            <person name="Daligault H."/>
            <person name="Chapman C."/>
            <person name="Bruce D."/>
            <person name="Karavis M."/>
            <person name="Krepps M."/>
            <person name="McGregor P.A."/>
            <person name="Hong C."/>
            <person name="Park K.H."/>
            <person name="Akmal A."/>
            <person name="Feldman A."/>
            <person name="Lin J.S."/>
            <person name="Chang W.E."/>
            <person name="Higgs B.W."/>
            <person name="Demirev P."/>
            <person name="Lindquist J."/>
            <person name="Liem A."/>
            <person name="Fochler E."/>
            <person name="Read T.D."/>
            <person name="Tapia R."/>
            <person name="Johnson S."/>
            <person name="Bishop-Lilly K.A."/>
            <person name="Detter C."/>
            <person name="Han C."/>
            <person name="Sozhamannan S."/>
            <person name="Rosenzweig C.N."/>
            <person name="Skowronski E.W."/>
        </authorList>
    </citation>
    <scope>NUCLEOTIDE SEQUENCE [LARGE SCALE GENOMIC DNA]</scope>
    <source>
        <strain evidence="2 3">MLST1</strain>
    </source>
</reference>
<gene>
    <name evidence="2" type="ORF">CWE09_01000</name>
</gene>
<evidence type="ECO:0000256" key="1">
    <source>
        <dbReference type="SAM" id="Phobius"/>
    </source>
</evidence>
<organism evidence="2 3">
    <name type="scientific">Aliidiomarina minuta</name>
    <dbReference type="NCBI Taxonomy" id="880057"/>
    <lineage>
        <taxon>Bacteria</taxon>
        <taxon>Pseudomonadati</taxon>
        <taxon>Pseudomonadota</taxon>
        <taxon>Gammaproteobacteria</taxon>
        <taxon>Alteromonadales</taxon>
        <taxon>Idiomarinaceae</taxon>
        <taxon>Aliidiomarina</taxon>
    </lineage>
</organism>
<evidence type="ECO:0000313" key="2">
    <source>
        <dbReference type="EMBL" id="RUO25344.1"/>
    </source>
</evidence>
<keyword evidence="1" id="KW-1133">Transmembrane helix</keyword>
<keyword evidence="3" id="KW-1185">Reference proteome</keyword>
<evidence type="ECO:0000313" key="3">
    <source>
        <dbReference type="Proteomes" id="UP000288293"/>
    </source>
</evidence>
<protein>
    <submittedName>
        <fullName evidence="2">Uncharacterized protein</fullName>
    </submittedName>
</protein>
<dbReference type="AlphaFoldDB" id="A0A432W5J7"/>
<keyword evidence="1" id="KW-0472">Membrane</keyword>
<feature type="transmembrane region" description="Helical" evidence="1">
    <location>
        <begin position="7"/>
        <end position="29"/>
    </location>
</feature>
<keyword evidence="1" id="KW-0812">Transmembrane</keyword>
<accession>A0A432W5J7</accession>
<dbReference type="OrthoDB" id="6237642at2"/>
<dbReference type="Proteomes" id="UP000288293">
    <property type="component" value="Unassembled WGS sequence"/>
</dbReference>
<dbReference type="EMBL" id="PIPL01000001">
    <property type="protein sequence ID" value="RUO25344.1"/>
    <property type="molecule type" value="Genomic_DNA"/>
</dbReference>